<feature type="domain" description="RNA polymerase Rpb1" evidence="7">
    <location>
        <begin position="48"/>
        <end position="87"/>
    </location>
</feature>
<dbReference type="Proteomes" id="UP000784294">
    <property type="component" value="Unassembled WGS sequence"/>
</dbReference>
<organism evidence="9 10">
    <name type="scientific">Protopolystoma xenopodis</name>
    <dbReference type="NCBI Taxonomy" id="117903"/>
    <lineage>
        <taxon>Eukaryota</taxon>
        <taxon>Metazoa</taxon>
        <taxon>Spiralia</taxon>
        <taxon>Lophotrochozoa</taxon>
        <taxon>Platyhelminthes</taxon>
        <taxon>Monogenea</taxon>
        <taxon>Polyopisthocotylea</taxon>
        <taxon>Polystomatidea</taxon>
        <taxon>Polystomatidae</taxon>
        <taxon>Protopolystoma</taxon>
    </lineage>
</organism>
<name>A0A3S5BQA5_9PLAT</name>
<evidence type="ECO:0000256" key="1">
    <source>
        <dbReference type="ARBA" id="ARBA00006460"/>
    </source>
</evidence>
<evidence type="ECO:0000256" key="2">
    <source>
        <dbReference type="ARBA" id="ARBA00012418"/>
    </source>
</evidence>
<evidence type="ECO:0000256" key="6">
    <source>
        <dbReference type="ARBA" id="ARBA00023163"/>
    </source>
</evidence>
<dbReference type="EMBL" id="CAAALY010247490">
    <property type="protein sequence ID" value="VEL34347.1"/>
    <property type="molecule type" value="Genomic_DNA"/>
</dbReference>
<evidence type="ECO:0000256" key="4">
    <source>
        <dbReference type="ARBA" id="ARBA00022679"/>
    </source>
</evidence>
<dbReference type="GO" id="GO:0003677">
    <property type="term" value="F:DNA binding"/>
    <property type="evidence" value="ECO:0007669"/>
    <property type="project" value="InterPro"/>
</dbReference>
<evidence type="ECO:0000256" key="3">
    <source>
        <dbReference type="ARBA" id="ARBA00022478"/>
    </source>
</evidence>
<dbReference type="GO" id="GO:0005736">
    <property type="term" value="C:RNA polymerase I complex"/>
    <property type="evidence" value="ECO:0007669"/>
    <property type="project" value="TreeGrafter"/>
</dbReference>
<keyword evidence="3" id="KW-0240">DNA-directed RNA polymerase</keyword>
<evidence type="ECO:0000259" key="7">
    <source>
        <dbReference type="Pfam" id="PF04998"/>
    </source>
</evidence>
<dbReference type="GO" id="GO:0006351">
    <property type="term" value="P:DNA-templated transcription"/>
    <property type="evidence" value="ECO:0007669"/>
    <property type="project" value="InterPro"/>
</dbReference>
<dbReference type="Pfam" id="PF05000">
    <property type="entry name" value="RNA_pol_Rpb1_4"/>
    <property type="match status" value="1"/>
</dbReference>
<reference evidence="9" key="1">
    <citation type="submission" date="2018-11" db="EMBL/GenBank/DDBJ databases">
        <authorList>
            <consortium name="Pathogen Informatics"/>
        </authorList>
    </citation>
    <scope>NUCLEOTIDE SEQUENCE</scope>
</reference>
<dbReference type="InterPro" id="IPR007083">
    <property type="entry name" value="RNA_pol_Rpb1_4"/>
</dbReference>
<dbReference type="InterPro" id="IPR045867">
    <property type="entry name" value="DNA-dir_RpoC_beta_prime"/>
</dbReference>
<evidence type="ECO:0000313" key="9">
    <source>
        <dbReference type="EMBL" id="VEL34347.1"/>
    </source>
</evidence>
<dbReference type="GO" id="GO:0003899">
    <property type="term" value="F:DNA-directed RNA polymerase activity"/>
    <property type="evidence" value="ECO:0007669"/>
    <property type="project" value="UniProtKB-EC"/>
</dbReference>
<evidence type="ECO:0000313" key="10">
    <source>
        <dbReference type="Proteomes" id="UP000784294"/>
    </source>
</evidence>
<gene>
    <name evidence="9" type="ORF">PXEA_LOCUS27787</name>
</gene>
<keyword evidence="5" id="KW-0548">Nucleotidyltransferase</keyword>
<dbReference type="InterPro" id="IPR007081">
    <property type="entry name" value="RNA_pol_Rpb1_5"/>
</dbReference>
<keyword evidence="10" id="KW-1185">Reference proteome</keyword>
<dbReference type="Pfam" id="PF04998">
    <property type="entry name" value="RNA_pol_Rpb1_5"/>
    <property type="match status" value="1"/>
</dbReference>
<dbReference type="SUPFAM" id="SSF64484">
    <property type="entry name" value="beta and beta-prime subunits of DNA dependent RNA-polymerase"/>
    <property type="match status" value="1"/>
</dbReference>
<dbReference type="Gene3D" id="1.10.132.30">
    <property type="match status" value="1"/>
</dbReference>
<keyword evidence="6" id="KW-0804">Transcription</keyword>
<feature type="domain" description="RNA polymerase Rpb1" evidence="8">
    <location>
        <begin position="1"/>
        <end position="39"/>
    </location>
</feature>
<evidence type="ECO:0000259" key="8">
    <source>
        <dbReference type="Pfam" id="PF05000"/>
    </source>
</evidence>
<dbReference type="PANTHER" id="PTHR19376">
    <property type="entry name" value="DNA-DIRECTED RNA POLYMERASE"/>
    <property type="match status" value="1"/>
</dbReference>
<comment type="caution">
    <text evidence="9">The sequence shown here is derived from an EMBL/GenBank/DDBJ whole genome shotgun (WGS) entry which is preliminary data.</text>
</comment>
<sequence length="89" mass="9935">MSVSLGQIELEGRRVPMMMSGRTLPSFPPYDIRPRAGGMCTHRFLTALPPQELFFHSMAGRDGLVDTAVKTSRSGYLQRSVIKHLEVCL</sequence>
<dbReference type="EC" id="2.7.7.6" evidence="2"/>
<evidence type="ECO:0000256" key="5">
    <source>
        <dbReference type="ARBA" id="ARBA00022695"/>
    </source>
</evidence>
<dbReference type="Gene3D" id="6.10.250.2940">
    <property type="match status" value="1"/>
</dbReference>
<protein>
    <recommendedName>
        <fullName evidence="2">DNA-directed RNA polymerase</fullName>
        <ecNumber evidence="2">2.7.7.6</ecNumber>
    </recommendedName>
</protein>
<dbReference type="InterPro" id="IPR038120">
    <property type="entry name" value="Rpb1_funnel_sf"/>
</dbReference>
<accession>A0A3S5BQA5</accession>
<dbReference type="OrthoDB" id="270392at2759"/>
<proteinExistence type="inferred from homology"/>
<dbReference type="PANTHER" id="PTHR19376:SF11">
    <property type="entry name" value="DNA-DIRECTED RNA POLYMERASE I SUBUNIT RPA1"/>
    <property type="match status" value="1"/>
</dbReference>
<comment type="similarity">
    <text evidence="1">Belongs to the RNA polymerase beta' chain family.</text>
</comment>
<keyword evidence="4" id="KW-0808">Transferase</keyword>
<dbReference type="AlphaFoldDB" id="A0A3S5BQA5"/>